<feature type="transmembrane region" description="Helical" evidence="10">
    <location>
        <begin position="120"/>
        <end position="140"/>
    </location>
</feature>
<name>A0AAV5RGU4_STABA</name>
<organism evidence="12 13">
    <name type="scientific">Starmerella bacillaris</name>
    <name type="common">Yeast</name>
    <name type="synonym">Candida zemplinina</name>
    <dbReference type="NCBI Taxonomy" id="1247836"/>
    <lineage>
        <taxon>Eukaryota</taxon>
        <taxon>Fungi</taxon>
        <taxon>Dikarya</taxon>
        <taxon>Ascomycota</taxon>
        <taxon>Saccharomycotina</taxon>
        <taxon>Dipodascomycetes</taxon>
        <taxon>Dipodascales</taxon>
        <taxon>Trichomonascaceae</taxon>
        <taxon>Starmerella</taxon>
    </lineage>
</organism>
<evidence type="ECO:0000256" key="7">
    <source>
        <dbReference type="ARBA" id="ARBA00023136"/>
    </source>
</evidence>
<feature type="domain" description="T-SNARE coiled-coil homology" evidence="11">
    <location>
        <begin position="52"/>
        <end position="114"/>
    </location>
</feature>
<dbReference type="InterPro" id="IPR039899">
    <property type="entry name" value="BET1_SNARE"/>
</dbReference>
<evidence type="ECO:0000313" key="12">
    <source>
        <dbReference type="EMBL" id="GMM50391.1"/>
    </source>
</evidence>
<evidence type="ECO:0000256" key="1">
    <source>
        <dbReference type="ARBA" id="ARBA00004394"/>
    </source>
</evidence>
<evidence type="ECO:0000256" key="3">
    <source>
        <dbReference type="ARBA" id="ARBA00022692"/>
    </source>
</evidence>
<dbReference type="PANTHER" id="PTHR12791">
    <property type="entry name" value="GOLGI SNARE BET1-RELATED"/>
    <property type="match status" value="1"/>
</dbReference>
<proteinExistence type="predicted"/>
<keyword evidence="7 10" id="KW-0472">Membrane</keyword>
<accession>A0AAV5RGU4</accession>
<dbReference type="InterPro" id="IPR000727">
    <property type="entry name" value="T_SNARE_dom"/>
</dbReference>
<keyword evidence="2" id="KW-0813">Transport</keyword>
<evidence type="ECO:0000256" key="8">
    <source>
        <dbReference type="ARBA" id="ARBA00046280"/>
    </source>
</evidence>
<protein>
    <submittedName>
        <fullName evidence="12">Bet1 protein</fullName>
    </submittedName>
</protein>
<sequence>MSTGGANIRERTQLFANARPYVPNNPQPASMQSQQRSRYPESPFQYSDAMNDHTESQQDEYINTISSKISVLKDLSLNIGKEANDTSGFLTTLNEQFDSARVNVKNTMHKMIRTADQSGISWRTWLLFIALVIFCFWVVMFL</sequence>
<dbReference type="AlphaFoldDB" id="A0AAV5RGU4"/>
<dbReference type="Gene3D" id="1.20.5.110">
    <property type="match status" value="1"/>
</dbReference>
<dbReference type="SUPFAM" id="SSF58038">
    <property type="entry name" value="SNARE fusion complex"/>
    <property type="match status" value="1"/>
</dbReference>
<gene>
    <name evidence="12" type="ORF">DASB73_013490</name>
</gene>
<evidence type="ECO:0000256" key="4">
    <source>
        <dbReference type="ARBA" id="ARBA00022927"/>
    </source>
</evidence>
<keyword evidence="6" id="KW-0333">Golgi apparatus</keyword>
<keyword evidence="4" id="KW-0653">Protein transport</keyword>
<evidence type="ECO:0000256" key="9">
    <source>
        <dbReference type="SAM" id="MobiDB-lite"/>
    </source>
</evidence>
<evidence type="ECO:0000256" key="6">
    <source>
        <dbReference type="ARBA" id="ARBA00023034"/>
    </source>
</evidence>
<dbReference type="Proteomes" id="UP001362899">
    <property type="component" value="Unassembled WGS sequence"/>
</dbReference>
<dbReference type="GO" id="GO:0000139">
    <property type="term" value="C:Golgi membrane"/>
    <property type="evidence" value="ECO:0007669"/>
    <property type="project" value="UniProtKB-SubCell"/>
</dbReference>
<dbReference type="PROSITE" id="PS50192">
    <property type="entry name" value="T_SNARE"/>
    <property type="match status" value="1"/>
</dbReference>
<evidence type="ECO:0000256" key="2">
    <source>
        <dbReference type="ARBA" id="ARBA00022448"/>
    </source>
</evidence>
<feature type="compositionally biased region" description="Polar residues" evidence="9">
    <location>
        <begin position="27"/>
        <end position="37"/>
    </location>
</feature>
<reference evidence="12 13" key="1">
    <citation type="journal article" date="2023" name="Elife">
        <title>Identification of key yeast species and microbe-microbe interactions impacting larval growth of Drosophila in the wild.</title>
        <authorList>
            <person name="Mure A."/>
            <person name="Sugiura Y."/>
            <person name="Maeda R."/>
            <person name="Honda K."/>
            <person name="Sakurai N."/>
            <person name="Takahashi Y."/>
            <person name="Watada M."/>
            <person name="Katoh T."/>
            <person name="Gotoh A."/>
            <person name="Gotoh Y."/>
            <person name="Taniguchi I."/>
            <person name="Nakamura K."/>
            <person name="Hayashi T."/>
            <person name="Katayama T."/>
            <person name="Uemura T."/>
            <person name="Hattori Y."/>
        </authorList>
    </citation>
    <scope>NUCLEOTIDE SEQUENCE [LARGE SCALE GENOMIC DNA]</scope>
    <source>
        <strain evidence="12 13">SB-73</strain>
    </source>
</reference>
<dbReference type="EMBL" id="BTGC01000003">
    <property type="protein sequence ID" value="GMM50391.1"/>
    <property type="molecule type" value="Genomic_DNA"/>
</dbReference>
<dbReference type="CDD" id="cd15853">
    <property type="entry name" value="SNARE_Bet1"/>
    <property type="match status" value="1"/>
</dbReference>
<evidence type="ECO:0000313" key="13">
    <source>
        <dbReference type="Proteomes" id="UP001362899"/>
    </source>
</evidence>
<dbReference type="GO" id="GO:0015031">
    <property type="term" value="P:protein transport"/>
    <property type="evidence" value="ECO:0007669"/>
    <property type="project" value="UniProtKB-KW"/>
</dbReference>
<feature type="region of interest" description="Disordered" evidence="9">
    <location>
        <begin position="15"/>
        <end position="50"/>
    </location>
</feature>
<evidence type="ECO:0000256" key="5">
    <source>
        <dbReference type="ARBA" id="ARBA00022989"/>
    </source>
</evidence>
<evidence type="ECO:0000256" key="10">
    <source>
        <dbReference type="SAM" id="Phobius"/>
    </source>
</evidence>
<keyword evidence="5 10" id="KW-1133">Transmembrane helix</keyword>
<keyword evidence="3 10" id="KW-0812">Transmembrane</keyword>
<evidence type="ECO:0000259" key="11">
    <source>
        <dbReference type="PROSITE" id="PS50192"/>
    </source>
</evidence>
<keyword evidence="13" id="KW-1185">Reference proteome</keyword>
<comment type="caution">
    <text evidence="12">The sequence shown here is derived from an EMBL/GenBank/DDBJ whole genome shotgun (WGS) entry which is preliminary data.</text>
</comment>
<comment type="subcellular location">
    <subcellularLocation>
        <location evidence="8">Endomembrane system</location>
        <topology evidence="8">Single-pass type IV membrane protein</topology>
    </subcellularLocation>
    <subcellularLocation>
        <location evidence="1">Golgi apparatus membrane</location>
    </subcellularLocation>
</comment>